<evidence type="ECO:0000313" key="3">
    <source>
        <dbReference type="Proteomes" id="UP000030416"/>
    </source>
</evidence>
<comment type="similarity">
    <text evidence="1">Belongs to the short-chain dehydrogenases/reductases (SDR) family.</text>
</comment>
<dbReference type="SUPFAM" id="SSF51735">
    <property type="entry name" value="NAD(P)-binding Rossmann-fold domains"/>
    <property type="match status" value="1"/>
</dbReference>
<proteinExistence type="inferred from homology"/>
<accession>A0A0A3HSS7</accession>
<dbReference type="PANTHER" id="PTHR42879">
    <property type="entry name" value="3-OXOACYL-(ACYL-CARRIER-PROTEIN) REDUCTASE"/>
    <property type="match status" value="1"/>
</dbReference>
<evidence type="ECO:0000313" key="2">
    <source>
        <dbReference type="EMBL" id="KGR75494.1"/>
    </source>
</evidence>
<sequence length="242" mass="26581">MKKYALVLGASGAIGSAICRRLAADGWSLYLHYNQGIEKIQHLMKELTLDYADQEFIPVQSDFTDIGGAETLAPQIFGLNAVVFASGHAYYGLIEDTPVDEMDKLWHVHVQNPIRLLALLSGKLRGNEVSYCLFIGSIWGEAGSAGEAVYSAVKGAQHSFVKSYAKEVAYNRIRVNAIAPGFIETEMNNHLSAEEKSRVFEEIPLARAGEARDVANMVAFYISGQADYVTGQIIRVNGGWYI</sequence>
<dbReference type="InterPro" id="IPR002347">
    <property type="entry name" value="SDR_fam"/>
</dbReference>
<dbReference type="NCBIfam" id="NF047420">
    <property type="entry name" value="EF_P_mod_YmfI"/>
    <property type="match status" value="1"/>
</dbReference>
<dbReference type="Gene3D" id="3.40.50.720">
    <property type="entry name" value="NAD(P)-binding Rossmann-like Domain"/>
    <property type="match status" value="1"/>
</dbReference>
<dbReference type="EMBL" id="JPVN01000031">
    <property type="protein sequence ID" value="KGR75494.1"/>
    <property type="molecule type" value="Genomic_DNA"/>
</dbReference>
<keyword evidence="3" id="KW-1185">Reference proteome</keyword>
<name>A0A0A3HSS7_9BACL</name>
<dbReference type="Proteomes" id="UP000030416">
    <property type="component" value="Unassembled WGS sequence"/>
</dbReference>
<comment type="caution">
    <text evidence="2">The sequence shown here is derived from an EMBL/GenBank/DDBJ whole genome shotgun (WGS) entry which is preliminary data.</text>
</comment>
<dbReference type="InterPro" id="IPR036291">
    <property type="entry name" value="NAD(P)-bd_dom_sf"/>
</dbReference>
<dbReference type="AlphaFoldDB" id="A0A0A3HSS7"/>
<dbReference type="InterPro" id="IPR050259">
    <property type="entry name" value="SDR"/>
</dbReference>
<gene>
    <name evidence="2" type="ORF">CD29_18035</name>
</gene>
<dbReference type="eggNOG" id="COG1028">
    <property type="taxonomic scope" value="Bacteria"/>
</dbReference>
<protein>
    <submittedName>
        <fullName evidence="2">3-ketoacyl-ACP synthase</fullName>
    </submittedName>
</protein>
<reference evidence="2 3" key="1">
    <citation type="submission" date="2014-02" db="EMBL/GenBank/DDBJ databases">
        <title>Draft genome sequence of Lysinibacillus manganicus DSM 26584T.</title>
        <authorList>
            <person name="Zhang F."/>
            <person name="Wang G."/>
            <person name="Zhang L."/>
        </authorList>
    </citation>
    <scope>NUCLEOTIDE SEQUENCE [LARGE SCALE GENOMIC DNA]</scope>
    <source>
        <strain evidence="2 3">DSM 26584</strain>
    </source>
</reference>
<dbReference type="CDD" id="cd05233">
    <property type="entry name" value="SDR_c"/>
    <property type="match status" value="1"/>
</dbReference>
<dbReference type="PRINTS" id="PR00081">
    <property type="entry name" value="GDHRDH"/>
</dbReference>
<dbReference type="RefSeq" id="WP_036189745.1">
    <property type="nucleotide sequence ID" value="NZ_AVDA01000031.1"/>
</dbReference>
<dbReference type="OrthoDB" id="9803333at2"/>
<evidence type="ECO:0000256" key="1">
    <source>
        <dbReference type="ARBA" id="ARBA00006484"/>
    </source>
</evidence>
<dbReference type="PANTHER" id="PTHR42879:SF2">
    <property type="entry name" value="3-OXOACYL-[ACYL-CARRIER-PROTEIN] REDUCTASE FABG"/>
    <property type="match status" value="1"/>
</dbReference>
<dbReference type="STRING" id="1384049.CD29_18035"/>
<organism evidence="2 3">
    <name type="scientific">Ureibacillus manganicus DSM 26584</name>
    <dbReference type="NCBI Taxonomy" id="1384049"/>
    <lineage>
        <taxon>Bacteria</taxon>
        <taxon>Bacillati</taxon>
        <taxon>Bacillota</taxon>
        <taxon>Bacilli</taxon>
        <taxon>Bacillales</taxon>
        <taxon>Caryophanaceae</taxon>
        <taxon>Ureibacillus</taxon>
    </lineage>
</organism>
<dbReference type="Pfam" id="PF13561">
    <property type="entry name" value="adh_short_C2"/>
    <property type="match status" value="1"/>
</dbReference>